<gene>
    <name evidence="17" type="ORF">Dsin_009513</name>
</gene>
<organism evidence="17 18">
    <name type="scientific">Dipteronia sinensis</name>
    <dbReference type="NCBI Taxonomy" id="43782"/>
    <lineage>
        <taxon>Eukaryota</taxon>
        <taxon>Viridiplantae</taxon>
        <taxon>Streptophyta</taxon>
        <taxon>Embryophyta</taxon>
        <taxon>Tracheophyta</taxon>
        <taxon>Spermatophyta</taxon>
        <taxon>Magnoliopsida</taxon>
        <taxon>eudicotyledons</taxon>
        <taxon>Gunneridae</taxon>
        <taxon>Pentapetalae</taxon>
        <taxon>rosids</taxon>
        <taxon>malvids</taxon>
        <taxon>Sapindales</taxon>
        <taxon>Sapindaceae</taxon>
        <taxon>Hippocastanoideae</taxon>
        <taxon>Acereae</taxon>
        <taxon>Dipteronia</taxon>
    </lineage>
</organism>
<sequence length="1268" mass="143943">MTTEVQSSMTQSVRAARSSFSSSFGNDDNPLHNSNGDEYDSDGSNFAPPTPSTLSMAIPAELAGAIPLIDRFQVDGFLRMMQKQIQSAGKRGFFLKKSVGPQVKEKFTFEDMLCFQKDPIPTSLLKINGDLVSRATKLFQIILKYMGVDSSDRVTPPSLDERIELVGKLYKQTLKRAELRDELFAQISKQTRNNPDRQYLIKSWELMYLCASSMPPSKDMGGYLSEYVHNVAQSVGTGSEVQILALNTLNALKGSVKAGPRHTIPGREEIEALLTGRKLTTIVFFLDETFEEITYDMATTVADAVEELAGIIKLSAYSSFSLFECRKVVTGSKSPEPGNEEYIGLDDNKYIGDLLAEFKAAKDRSKGEILHCKLTFKKKLFRESDEAVTDSMFVQLSYVQLQHDYVLGNYPVGRDDAAQLSALQILVEIGFVGSPESCTDWTSLLERFLPRQVAITRAKREWELDILSRYRSMEHLTKDDARQQFLRILRTLPYGNSVFFSVRKIDDPIGLLPGRIVLGINKRGVHFFRPVPKEYLHSAELRDIMQFGSSNTAVFFKMRVAGVLHIFQFETKQGEEICVALQTHINDVMLRRYSKARSVASGSMNGDLSNLAKPPGMELFEKRVQDLSKTVEESQKNADCLLEELHEKKKQEVKLQEELEGMKDFLRSEKQKLAEVTSDRDELRSLCNEKDTDLQAALLEKRNMEVRLAKLGNLTQETNAKKDMDVTHNQITQALHKFQDELKICKEELHTERENTKKLLNEKVLLEQRISRLEKKKAEEVENLEKHFEHERKALKLQVFELERKLEGATQDLVDVQSTLATKNADLASLQNNLRELEELREMKEDIDRKNEQTAAILKMQGAQLAELETLYKEEQILRKRYFNTIEDMKGKIRVYCRLRPLNEKEVAEKERYVLTSLDEFTVEHTWKDDKAKQHMYDRVFDGYASQQNVFEDTQYLVQSAVDGYNVCIFAYGQTGSGKTFTIYGSESNPGITPRAIAELFRILKRDGNKYSFSLKAYMVELYQDTLVDLLLPRNAKRLKLDIKKDTKGMVSVENATVVSISSFDELKSIIQRGSDQRHTSGTQMNEESSRSHLILSIVIESTNLQTQSVARGKLSFVDLAGSERVKKSRSSGNQLKEAQSINKSLSALGDVISALSSGGQHIPYRNHKLTMLMSDSLGGNAKTLMFVNVSPAESNLDETYNSLVYASRVRSIVNDPSKNISSKEVARLKKLVGYWKEQAGRRGDDEDFEEIREERSTKDRTDGRHSM</sequence>
<dbReference type="InterPro" id="IPR011993">
    <property type="entry name" value="PH-like_dom_sf"/>
</dbReference>
<dbReference type="GO" id="GO:0003777">
    <property type="term" value="F:microtubule motor activity"/>
    <property type="evidence" value="ECO:0007669"/>
    <property type="project" value="InterPro"/>
</dbReference>
<dbReference type="InterPro" id="IPR027640">
    <property type="entry name" value="Kinesin-like_fam"/>
</dbReference>
<comment type="similarity">
    <text evidence="2">Belongs to the TRAFAC class myosin-kinesin ATPase superfamily. Kinesin family. KIN-14 subfamily.</text>
</comment>
<evidence type="ECO:0000259" key="16">
    <source>
        <dbReference type="PROSITE" id="PS51016"/>
    </source>
</evidence>
<dbReference type="SUPFAM" id="SSF50729">
    <property type="entry name" value="PH domain-like"/>
    <property type="match status" value="1"/>
</dbReference>
<dbReference type="FunFam" id="3.10.20.90:FF:000090">
    <property type="entry name" value="Kinesin-like calmodulin-binding protein (ZWICHEL)"/>
    <property type="match status" value="1"/>
</dbReference>
<evidence type="ECO:0000313" key="17">
    <source>
        <dbReference type="EMBL" id="KAK3222488.1"/>
    </source>
</evidence>
<evidence type="ECO:0000256" key="4">
    <source>
        <dbReference type="ARBA" id="ARBA00022741"/>
    </source>
</evidence>
<dbReference type="Gene3D" id="1.20.80.10">
    <property type="match status" value="1"/>
</dbReference>
<dbReference type="InterPro" id="IPR002404">
    <property type="entry name" value="IRS_PTB"/>
</dbReference>
<dbReference type="InterPro" id="IPR001752">
    <property type="entry name" value="Kinesin_motor_dom"/>
</dbReference>
<dbReference type="EMBL" id="JANJYJ010000003">
    <property type="protein sequence ID" value="KAK3222488.1"/>
    <property type="molecule type" value="Genomic_DNA"/>
</dbReference>
<dbReference type="PRINTS" id="PR00380">
    <property type="entry name" value="KINESINHEAVY"/>
</dbReference>
<comment type="caution">
    <text evidence="17">The sequence shown here is derived from an EMBL/GenBank/DDBJ whole genome shotgun (WGS) entry which is preliminary data.</text>
</comment>
<feature type="compositionally biased region" description="Polar residues" evidence="13">
    <location>
        <begin position="1"/>
        <end position="13"/>
    </location>
</feature>
<dbReference type="InterPro" id="IPR027417">
    <property type="entry name" value="P-loop_NTPase"/>
</dbReference>
<keyword evidence="7 12" id="KW-0175">Coiled coil</keyword>
<dbReference type="PANTHER" id="PTHR47972">
    <property type="entry name" value="KINESIN-LIKE PROTEIN KLP-3"/>
    <property type="match status" value="1"/>
</dbReference>
<evidence type="ECO:0000259" key="15">
    <source>
        <dbReference type="PROSITE" id="PS50067"/>
    </source>
</evidence>
<dbReference type="AlphaFoldDB" id="A0AAE0EBQ1"/>
<keyword evidence="4 11" id="KW-0547">Nucleotide-binding</keyword>
<dbReference type="CDD" id="cd14473">
    <property type="entry name" value="FERM_B-lobe"/>
    <property type="match status" value="1"/>
</dbReference>
<protein>
    <recommendedName>
        <fullName evidence="10">Kinesin-like calmodulin-binding protein</fullName>
    </recommendedName>
</protein>
<keyword evidence="3" id="KW-0963">Cytoplasm</keyword>
<dbReference type="SMART" id="SM00139">
    <property type="entry name" value="MyTH4"/>
    <property type="match status" value="1"/>
</dbReference>
<keyword evidence="6" id="KW-0112">Calmodulin-binding</keyword>
<dbReference type="PROSITE" id="PS50067">
    <property type="entry name" value="KINESIN_MOTOR_2"/>
    <property type="match status" value="1"/>
</dbReference>
<keyword evidence="18" id="KW-1185">Reference proteome</keyword>
<dbReference type="Gene3D" id="1.25.40.530">
    <property type="entry name" value="MyTH4 domain"/>
    <property type="match status" value="1"/>
</dbReference>
<dbReference type="Gene3D" id="2.30.29.30">
    <property type="entry name" value="Pleckstrin-homology domain (PH domain)/Phosphotyrosine-binding domain (PTB)"/>
    <property type="match status" value="1"/>
</dbReference>
<name>A0AAE0EBQ1_9ROSI</name>
<dbReference type="Pfam" id="PF00225">
    <property type="entry name" value="Kinesin"/>
    <property type="match status" value="1"/>
</dbReference>
<dbReference type="FunFam" id="2.30.29.30:FF:000131">
    <property type="entry name" value="Kinesin-like calmodulin-binding protein (ZWICHEL)"/>
    <property type="match status" value="1"/>
</dbReference>
<dbReference type="InterPro" id="IPR036961">
    <property type="entry name" value="Kinesin_motor_dom_sf"/>
</dbReference>
<dbReference type="Gene3D" id="3.10.20.90">
    <property type="entry name" value="Phosphatidylinositol 3-kinase Catalytic Subunit, Chain A, domain 1"/>
    <property type="match status" value="1"/>
</dbReference>
<evidence type="ECO:0000256" key="10">
    <source>
        <dbReference type="ARBA" id="ARBA00075899"/>
    </source>
</evidence>
<evidence type="ECO:0000256" key="8">
    <source>
        <dbReference type="ARBA" id="ARBA00023175"/>
    </source>
</evidence>
<evidence type="ECO:0000256" key="1">
    <source>
        <dbReference type="ARBA" id="ARBA00004245"/>
    </source>
</evidence>
<dbReference type="SMART" id="SM00129">
    <property type="entry name" value="KISc"/>
    <property type="match status" value="1"/>
</dbReference>
<dbReference type="GO" id="GO:0007018">
    <property type="term" value="P:microtubule-based movement"/>
    <property type="evidence" value="ECO:0007669"/>
    <property type="project" value="InterPro"/>
</dbReference>
<dbReference type="SUPFAM" id="SSF47031">
    <property type="entry name" value="Second domain of FERM"/>
    <property type="match status" value="1"/>
</dbReference>
<keyword evidence="8 11" id="KW-0505">Motor protein</keyword>
<dbReference type="Gene3D" id="6.10.250.760">
    <property type="match status" value="1"/>
</dbReference>
<evidence type="ECO:0000256" key="3">
    <source>
        <dbReference type="ARBA" id="ARBA00022490"/>
    </source>
</evidence>
<feature type="binding site" evidence="11">
    <location>
        <begin position="973"/>
        <end position="980"/>
    </location>
    <ligand>
        <name>ATP</name>
        <dbReference type="ChEBI" id="CHEBI:30616"/>
    </ligand>
</feature>
<evidence type="ECO:0000256" key="7">
    <source>
        <dbReference type="ARBA" id="ARBA00023054"/>
    </source>
</evidence>
<dbReference type="FunFam" id="1.20.80.10:FF:000018">
    <property type="entry name" value="Kinesin-like calmodulin binding protein"/>
    <property type="match status" value="1"/>
</dbReference>
<dbReference type="Pfam" id="PF21989">
    <property type="entry name" value="RA_2"/>
    <property type="match status" value="1"/>
</dbReference>
<feature type="domain" description="Kinesin motor" evidence="15">
    <location>
        <begin position="892"/>
        <end position="1213"/>
    </location>
</feature>
<dbReference type="SUPFAM" id="SSF56821">
    <property type="entry name" value="Prismane protein-like"/>
    <property type="match status" value="1"/>
</dbReference>
<dbReference type="SMART" id="SM00295">
    <property type="entry name" value="B41"/>
    <property type="match status" value="1"/>
</dbReference>
<dbReference type="CDD" id="cd01366">
    <property type="entry name" value="KISc_C_terminal"/>
    <property type="match status" value="1"/>
</dbReference>
<dbReference type="FunFam" id="1.25.40.530:FF:000005">
    <property type="entry name" value="Kinesin-like calmodulin-binding protein (ZWICHEL)"/>
    <property type="match status" value="1"/>
</dbReference>
<dbReference type="GO" id="GO:0016491">
    <property type="term" value="F:oxidoreductase activity"/>
    <property type="evidence" value="ECO:0007669"/>
    <property type="project" value="InterPro"/>
</dbReference>
<reference evidence="17" key="1">
    <citation type="journal article" date="2023" name="Plant J.">
        <title>Genome sequences and population genomics provide insights into the demographic history, inbreeding, and mutation load of two 'living fossil' tree species of Dipteronia.</title>
        <authorList>
            <person name="Feng Y."/>
            <person name="Comes H.P."/>
            <person name="Chen J."/>
            <person name="Zhu S."/>
            <person name="Lu R."/>
            <person name="Zhang X."/>
            <person name="Li P."/>
            <person name="Qiu J."/>
            <person name="Olsen K.M."/>
            <person name="Qiu Y."/>
        </authorList>
    </citation>
    <scope>NUCLEOTIDE SEQUENCE</scope>
    <source>
        <strain evidence="17">NBL</strain>
    </source>
</reference>
<dbReference type="Pfam" id="PF02174">
    <property type="entry name" value="IRS"/>
    <property type="match status" value="1"/>
</dbReference>
<dbReference type="SUPFAM" id="SSF52540">
    <property type="entry name" value="P-loop containing nucleoside triphosphate hydrolases"/>
    <property type="match status" value="1"/>
</dbReference>
<evidence type="ECO:0000256" key="2">
    <source>
        <dbReference type="ARBA" id="ARBA00010899"/>
    </source>
</evidence>
<dbReference type="GO" id="GO:0008017">
    <property type="term" value="F:microtubule binding"/>
    <property type="evidence" value="ECO:0007669"/>
    <property type="project" value="InterPro"/>
</dbReference>
<dbReference type="InterPro" id="IPR035963">
    <property type="entry name" value="FERM_2"/>
</dbReference>
<accession>A0AAE0EBQ1</accession>
<keyword evidence="5 11" id="KW-0067">ATP-binding</keyword>
<dbReference type="InterPro" id="IPR019749">
    <property type="entry name" value="Band_41_domain"/>
</dbReference>
<dbReference type="InterPro" id="IPR000299">
    <property type="entry name" value="FERM_domain"/>
</dbReference>
<dbReference type="FunFam" id="3.40.850.10:FF:000041">
    <property type="entry name" value="Kinesin-like calmodulin-binding protein"/>
    <property type="match status" value="1"/>
</dbReference>
<dbReference type="InterPro" id="IPR019748">
    <property type="entry name" value="FERM_central"/>
</dbReference>
<feature type="domain" description="MyTH4" evidence="16">
    <location>
        <begin position="115"/>
        <end position="274"/>
    </location>
</feature>
<dbReference type="GO" id="GO:0005856">
    <property type="term" value="C:cytoskeleton"/>
    <property type="evidence" value="ECO:0007669"/>
    <property type="project" value="UniProtKB-SubCell"/>
</dbReference>
<dbReference type="Pfam" id="PF00784">
    <property type="entry name" value="MyTH4"/>
    <property type="match status" value="1"/>
</dbReference>
<evidence type="ECO:0000256" key="9">
    <source>
        <dbReference type="ARBA" id="ARBA00023212"/>
    </source>
</evidence>
<feature type="coiled-coil region" evidence="12">
    <location>
        <begin position="728"/>
        <end position="857"/>
    </location>
</feature>
<dbReference type="PROSITE" id="PS00411">
    <property type="entry name" value="KINESIN_MOTOR_1"/>
    <property type="match status" value="1"/>
</dbReference>
<dbReference type="Gene3D" id="3.40.850.10">
    <property type="entry name" value="Kinesin motor domain"/>
    <property type="match status" value="1"/>
</dbReference>
<evidence type="ECO:0000256" key="6">
    <source>
        <dbReference type="ARBA" id="ARBA00022860"/>
    </source>
</evidence>
<dbReference type="InterPro" id="IPR038185">
    <property type="entry name" value="MyTH4_dom_sf"/>
</dbReference>
<feature type="region of interest" description="Disordered" evidence="13">
    <location>
        <begin position="1"/>
        <end position="51"/>
    </location>
</feature>
<dbReference type="PROSITE" id="PS51016">
    <property type="entry name" value="MYTH4"/>
    <property type="match status" value="1"/>
</dbReference>
<feature type="region of interest" description="Disordered" evidence="13">
    <location>
        <begin position="1239"/>
        <end position="1268"/>
    </location>
</feature>
<evidence type="ECO:0000256" key="11">
    <source>
        <dbReference type="PROSITE-ProRule" id="PRU00283"/>
    </source>
</evidence>
<keyword evidence="9" id="KW-0206">Cytoskeleton</keyword>
<dbReference type="InterPro" id="IPR011254">
    <property type="entry name" value="Prismane-like_sf"/>
</dbReference>
<evidence type="ECO:0000256" key="5">
    <source>
        <dbReference type="ARBA" id="ARBA00022840"/>
    </source>
</evidence>
<dbReference type="PANTHER" id="PTHR47972:SF16">
    <property type="entry name" value="KINESIN-LIKE PROTEIN"/>
    <property type="match status" value="1"/>
</dbReference>
<feature type="coiled-coil region" evidence="12">
    <location>
        <begin position="617"/>
        <end position="686"/>
    </location>
</feature>
<dbReference type="InterPro" id="IPR019821">
    <property type="entry name" value="Kinesin_motor_CS"/>
</dbReference>
<evidence type="ECO:0000259" key="14">
    <source>
        <dbReference type="PROSITE" id="PS50057"/>
    </source>
</evidence>
<feature type="domain" description="FERM" evidence="14">
    <location>
        <begin position="279"/>
        <end position="593"/>
    </location>
</feature>
<dbReference type="InterPro" id="IPR014352">
    <property type="entry name" value="FERM/acyl-CoA-bd_prot_sf"/>
</dbReference>
<dbReference type="InterPro" id="IPR000857">
    <property type="entry name" value="MyTH4_dom"/>
</dbReference>
<feature type="compositionally biased region" description="Low complexity" evidence="13">
    <location>
        <begin position="14"/>
        <end position="24"/>
    </location>
</feature>
<comment type="subcellular location">
    <subcellularLocation>
        <location evidence="1">Cytoplasm</location>
        <location evidence="1">Cytoskeleton</location>
    </subcellularLocation>
</comment>
<dbReference type="Proteomes" id="UP001281410">
    <property type="component" value="Unassembled WGS sequence"/>
</dbReference>
<feature type="compositionally biased region" description="Basic and acidic residues" evidence="13">
    <location>
        <begin position="1253"/>
        <end position="1268"/>
    </location>
</feature>
<evidence type="ECO:0000256" key="12">
    <source>
        <dbReference type="SAM" id="Coils"/>
    </source>
</evidence>
<dbReference type="PROSITE" id="PS50057">
    <property type="entry name" value="FERM_3"/>
    <property type="match status" value="1"/>
</dbReference>
<dbReference type="Pfam" id="PF00373">
    <property type="entry name" value="FERM_M"/>
    <property type="match status" value="1"/>
</dbReference>
<evidence type="ECO:0000313" key="18">
    <source>
        <dbReference type="Proteomes" id="UP001281410"/>
    </source>
</evidence>
<dbReference type="CDD" id="cd13200">
    <property type="entry name" value="FERM_C_KCBP"/>
    <property type="match status" value="1"/>
</dbReference>
<dbReference type="GO" id="GO:0005516">
    <property type="term" value="F:calmodulin binding"/>
    <property type="evidence" value="ECO:0007669"/>
    <property type="project" value="UniProtKB-KW"/>
</dbReference>
<dbReference type="GO" id="GO:0005524">
    <property type="term" value="F:ATP binding"/>
    <property type="evidence" value="ECO:0007669"/>
    <property type="project" value="UniProtKB-UniRule"/>
</dbReference>
<evidence type="ECO:0000256" key="13">
    <source>
        <dbReference type="SAM" id="MobiDB-lite"/>
    </source>
</evidence>
<proteinExistence type="inferred from homology"/>